<protein>
    <submittedName>
        <fullName evidence="2">Uncharacterized protein</fullName>
    </submittedName>
</protein>
<gene>
    <name evidence="2" type="ORF">UW23_C0006G0025</name>
</gene>
<dbReference type="AlphaFoldDB" id="A0A0G1GNQ1"/>
<evidence type="ECO:0000313" key="2">
    <source>
        <dbReference type="EMBL" id="KKT36140.1"/>
    </source>
</evidence>
<dbReference type="Proteomes" id="UP000034069">
    <property type="component" value="Unassembled WGS sequence"/>
</dbReference>
<proteinExistence type="predicted"/>
<sequence>MIFITAAFLFSGCTATREEPMPLDLNDQALPGATVPEGAPEETVVAPPVQGDSTSEIDAMQRDLNSIEIDEGLDEDIQLYE</sequence>
<evidence type="ECO:0000256" key="1">
    <source>
        <dbReference type="SAM" id="MobiDB-lite"/>
    </source>
</evidence>
<evidence type="ECO:0000313" key="3">
    <source>
        <dbReference type="Proteomes" id="UP000034069"/>
    </source>
</evidence>
<comment type="caution">
    <text evidence="2">The sequence shown here is derived from an EMBL/GenBank/DDBJ whole genome shotgun (WGS) entry which is preliminary data.</text>
</comment>
<accession>A0A0G1GNQ1</accession>
<dbReference type="EMBL" id="LCHN01000006">
    <property type="protein sequence ID" value="KKT36140.1"/>
    <property type="molecule type" value="Genomic_DNA"/>
</dbReference>
<feature type="region of interest" description="Disordered" evidence="1">
    <location>
        <begin position="32"/>
        <end position="54"/>
    </location>
</feature>
<name>A0A0G1GNQ1_9BACT</name>
<reference evidence="2 3" key="1">
    <citation type="journal article" date="2015" name="Nature">
        <title>rRNA introns, odd ribosomes, and small enigmatic genomes across a large radiation of phyla.</title>
        <authorList>
            <person name="Brown C.T."/>
            <person name="Hug L.A."/>
            <person name="Thomas B.C."/>
            <person name="Sharon I."/>
            <person name="Castelle C.J."/>
            <person name="Singh A."/>
            <person name="Wilkins M.J."/>
            <person name="Williams K.H."/>
            <person name="Banfield J.F."/>
        </authorList>
    </citation>
    <scope>NUCLEOTIDE SEQUENCE [LARGE SCALE GENOMIC DNA]</scope>
</reference>
<organism evidence="2 3">
    <name type="scientific">Candidatus Collierbacteria bacterium GW2011_GWA1_44_12</name>
    <dbReference type="NCBI Taxonomy" id="1618376"/>
    <lineage>
        <taxon>Bacteria</taxon>
        <taxon>Candidatus Collieribacteriota</taxon>
    </lineage>
</organism>